<dbReference type="SUPFAM" id="SSF48371">
    <property type="entry name" value="ARM repeat"/>
    <property type="match status" value="1"/>
</dbReference>
<evidence type="ECO:0000256" key="4">
    <source>
        <dbReference type="ARBA" id="ARBA00022490"/>
    </source>
</evidence>
<dbReference type="Gene3D" id="1.25.10.10">
    <property type="entry name" value="Leucine-rich Repeat Variant"/>
    <property type="match status" value="2"/>
</dbReference>
<dbReference type="InterPro" id="IPR016024">
    <property type="entry name" value="ARM-type_fold"/>
</dbReference>
<evidence type="ECO:0000256" key="5">
    <source>
        <dbReference type="ARBA" id="ARBA00022824"/>
    </source>
</evidence>
<organism evidence="7 8">
    <name type="scientific">Umbelopsis vinacea</name>
    <dbReference type="NCBI Taxonomy" id="44442"/>
    <lineage>
        <taxon>Eukaryota</taxon>
        <taxon>Fungi</taxon>
        <taxon>Fungi incertae sedis</taxon>
        <taxon>Mucoromycota</taxon>
        <taxon>Mucoromycotina</taxon>
        <taxon>Umbelopsidomycetes</taxon>
        <taxon>Umbelopsidales</taxon>
        <taxon>Umbelopsidaceae</taxon>
        <taxon>Umbelopsis</taxon>
    </lineage>
</organism>
<protein>
    <recommendedName>
        <fullName evidence="9">ARM repeat superfamily protein</fullName>
    </recommendedName>
</protein>
<evidence type="ECO:0000256" key="1">
    <source>
        <dbReference type="ARBA" id="ARBA00004173"/>
    </source>
</evidence>
<dbReference type="EMBL" id="JAEPRA010000004">
    <property type="protein sequence ID" value="KAG2187025.1"/>
    <property type="molecule type" value="Genomic_DNA"/>
</dbReference>
<reference evidence="7" key="1">
    <citation type="submission" date="2020-12" db="EMBL/GenBank/DDBJ databases">
        <title>Metabolic potential, ecology and presence of endohyphal bacteria is reflected in genomic diversity of Mucoromycotina.</title>
        <authorList>
            <person name="Muszewska A."/>
            <person name="Okrasinska A."/>
            <person name="Steczkiewicz K."/>
            <person name="Drgas O."/>
            <person name="Orlowska M."/>
            <person name="Perlinska-Lenart U."/>
            <person name="Aleksandrzak-Piekarczyk T."/>
            <person name="Szatraj K."/>
            <person name="Zielenkiewicz U."/>
            <person name="Pilsyk S."/>
            <person name="Malc E."/>
            <person name="Mieczkowski P."/>
            <person name="Kruszewska J.S."/>
            <person name="Biernat P."/>
            <person name="Pawlowska J."/>
        </authorList>
    </citation>
    <scope>NUCLEOTIDE SEQUENCE</scope>
    <source>
        <strain evidence="7">WA0000051536</strain>
    </source>
</reference>
<sequence>AKEQISADPHNDEYWNNASKLAELCANAARDQRTRGPLGKAGVIQSIAAIMRLANTEGKDYVIQALRSFANLCFDEDENRKLVAESELIPTIVEGLSSKNPSLVRTTCGALMNLCIDSDVIQEQVCDCNGVKALMSLLEPAQMDHGEDAMVNTAAKLLTIIQENEKAVPQIAAEEGVSKLIDLVRYSWTVDKLEDLDLLEYLSEILQHVLAENEYAQASAGKSLSFITLLDFIEQAEIADDADEEEQKQFDQICKCFVKAIVDVSLADDNLNHLYENESVLNRYLKWIENADDESVTSDMQTCAALSLGNLARTDEHCVDLVQKYHVEIPLLRLLKKTTDLRVQHAVVSILKNLSLPKQNKQNIGAAGAIQAVAPYLDASKDMLKPVQFAVIGILKLLAVGDAETSSNEGEESGTISPLDRVVEFIQRVDDVAAKSEATRVLVNLIKTAWSQENVSSVVLRERLCSVQIVKALAALIRSSKFSILQNEGIIALTLLFTQENSDAFIQDGLAVFVAPEESLSHVTDESTETQSEELEKATLNLLQVLLRIIIENDAQMPDQVRCNACVLLERTIIAAKKVQSDNLQLLKDQVLEQINDNNALSSSLQDRIAQLRLASS</sequence>
<dbReference type="InterPro" id="IPR011989">
    <property type="entry name" value="ARM-like"/>
</dbReference>
<dbReference type="GO" id="GO:0005085">
    <property type="term" value="F:guanyl-nucleotide exchange factor activity"/>
    <property type="evidence" value="ECO:0007669"/>
    <property type="project" value="InterPro"/>
</dbReference>
<keyword evidence="4" id="KW-0963">Cytoplasm</keyword>
<dbReference type="OrthoDB" id="26149at2759"/>
<dbReference type="GO" id="GO:0005739">
    <property type="term" value="C:mitochondrion"/>
    <property type="evidence" value="ECO:0007669"/>
    <property type="project" value="UniProtKB-SubCell"/>
</dbReference>
<dbReference type="PANTHER" id="PTHR10957">
    <property type="entry name" value="RAP1 GTPASE-GDP DISSOCIATION STIMULATOR 1"/>
    <property type="match status" value="1"/>
</dbReference>
<evidence type="ECO:0000256" key="6">
    <source>
        <dbReference type="ARBA" id="ARBA00023128"/>
    </source>
</evidence>
<dbReference type="Proteomes" id="UP000612746">
    <property type="component" value="Unassembled WGS sequence"/>
</dbReference>
<comment type="caution">
    <text evidence="7">The sequence shown here is derived from an EMBL/GenBank/DDBJ whole genome shotgun (WGS) entry which is preliminary data.</text>
</comment>
<keyword evidence="8" id="KW-1185">Reference proteome</keyword>
<proteinExistence type="predicted"/>
<evidence type="ECO:0000256" key="2">
    <source>
        <dbReference type="ARBA" id="ARBA00004240"/>
    </source>
</evidence>
<dbReference type="InterPro" id="IPR040144">
    <property type="entry name" value="RAP1GDS1"/>
</dbReference>
<keyword evidence="6" id="KW-0496">Mitochondrion</keyword>
<keyword evidence="5" id="KW-0256">Endoplasmic reticulum</keyword>
<dbReference type="GO" id="GO:0005783">
    <property type="term" value="C:endoplasmic reticulum"/>
    <property type="evidence" value="ECO:0007669"/>
    <property type="project" value="UniProtKB-SubCell"/>
</dbReference>
<feature type="non-terminal residue" evidence="7">
    <location>
        <position position="1"/>
    </location>
</feature>
<gene>
    <name evidence="7" type="ORF">INT44_003253</name>
</gene>
<evidence type="ECO:0000313" key="7">
    <source>
        <dbReference type="EMBL" id="KAG2187025.1"/>
    </source>
</evidence>
<evidence type="ECO:0000256" key="3">
    <source>
        <dbReference type="ARBA" id="ARBA00004514"/>
    </source>
</evidence>
<dbReference type="GO" id="GO:0005829">
    <property type="term" value="C:cytosol"/>
    <property type="evidence" value="ECO:0007669"/>
    <property type="project" value="UniProtKB-SubCell"/>
</dbReference>
<dbReference type="AlphaFoldDB" id="A0A8H7UKZ7"/>
<accession>A0A8H7UKZ7</accession>
<name>A0A8H7UKZ7_9FUNG</name>
<comment type="subcellular location">
    <subcellularLocation>
        <location evidence="3">Cytoplasm</location>
        <location evidence="3">Cytosol</location>
    </subcellularLocation>
    <subcellularLocation>
        <location evidence="2">Endoplasmic reticulum</location>
    </subcellularLocation>
    <subcellularLocation>
        <location evidence="1">Mitochondrion</location>
    </subcellularLocation>
</comment>
<dbReference type="SMART" id="SM00185">
    <property type="entry name" value="ARM"/>
    <property type="match status" value="4"/>
</dbReference>
<evidence type="ECO:0008006" key="9">
    <source>
        <dbReference type="Google" id="ProtNLM"/>
    </source>
</evidence>
<dbReference type="InterPro" id="IPR000225">
    <property type="entry name" value="Armadillo"/>
</dbReference>
<evidence type="ECO:0000313" key="8">
    <source>
        <dbReference type="Proteomes" id="UP000612746"/>
    </source>
</evidence>